<dbReference type="InterPro" id="IPR052979">
    <property type="entry name" value="Adenylate-forming_domain"/>
</dbReference>
<feature type="transmembrane region" description="Helical" evidence="1">
    <location>
        <begin position="227"/>
        <end position="249"/>
    </location>
</feature>
<dbReference type="AlphaFoldDB" id="A0A840ML59"/>
<gene>
    <name evidence="2" type="ORF">HNQ59_001520</name>
</gene>
<dbReference type="EMBL" id="JACHHY010000007">
    <property type="protein sequence ID" value="MBB5018235.1"/>
    <property type="molecule type" value="Genomic_DNA"/>
</dbReference>
<sequence>MSDLIDLPNREHVLRELYMGRTLPAKKGWMTRLAAHPAMIHYHRLAFMVAVVNGLVLIVGATAGQWWGGAHIRLEQISNMVLINLSMAILVRQQHVVNLLFWLATRAPTSWPLRIRWHLGKVYHFGGLHSAGAVAGVLWFAVFVGSLVVEYGRSAATFSGLTLLSGGLLLHVLLLLVMMALPGMRARFHDLFERTHRFGGWSALVLLWLHSLSLARDLQPARPWSEILLLSPSFWCMALVTFSIILPWLHLRKVPVQISKPSSHAVVLQFDYGVTPFPGSSTTISLSPLLEWHAFANIPAPKRSGFRLVVSRAGDWTGKFIDNPPDHVWVRGIPTAGVANIERLFKRVVYVATGSGIGPVLPHLLAKQLPMRLVWVTRNARKTYGDALVNEIMAAEPFALIWDTDAHGKPDMLQLAYGAYKTFSAEAVICISNQKLTMEVVHGLEAFGIPAYGAIWDS</sequence>
<dbReference type="SUPFAM" id="SSF52343">
    <property type="entry name" value="Ferredoxin reductase-like, C-terminal NADP-linked domain"/>
    <property type="match status" value="1"/>
</dbReference>
<dbReference type="InterPro" id="IPR039261">
    <property type="entry name" value="FNR_nucleotide-bd"/>
</dbReference>
<feature type="transmembrane region" description="Helical" evidence="1">
    <location>
        <begin position="45"/>
        <end position="68"/>
    </location>
</feature>
<organism evidence="2 3">
    <name type="scientific">Chitinivorax tropicus</name>
    <dbReference type="NCBI Taxonomy" id="714531"/>
    <lineage>
        <taxon>Bacteria</taxon>
        <taxon>Pseudomonadati</taxon>
        <taxon>Pseudomonadota</taxon>
        <taxon>Betaproteobacteria</taxon>
        <taxon>Chitinivorax</taxon>
    </lineage>
</organism>
<proteinExistence type="predicted"/>
<accession>A0A840ML59</accession>
<keyword evidence="1" id="KW-0472">Membrane</keyword>
<keyword evidence="1" id="KW-0812">Transmembrane</keyword>
<protein>
    <submittedName>
        <fullName evidence="2">Uncharacterized protein</fullName>
    </submittedName>
</protein>
<comment type="caution">
    <text evidence="2">The sequence shown here is derived from an EMBL/GenBank/DDBJ whole genome shotgun (WGS) entry which is preliminary data.</text>
</comment>
<evidence type="ECO:0000313" key="2">
    <source>
        <dbReference type="EMBL" id="MBB5018235.1"/>
    </source>
</evidence>
<dbReference type="PANTHER" id="PTHR33927">
    <property type="entry name" value="TRANSMEMBRANE PROTEIN"/>
    <property type="match status" value="1"/>
</dbReference>
<feature type="transmembrane region" description="Helical" evidence="1">
    <location>
        <begin position="155"/>
        <end position="177"/>
    </location>
</feature>
<reference evidence="2 3" key="1">
    <citation type="submission" date="2020-08" db="EMBL/GenBank/DDBJ databases">
        <title>Genomic Encyclopedia of Type Strains, Phase IV (KMG-IV): sequencing the most valuable type-strain genomes for metagenomic binning, comparative biology and taxonomic classification.</title>
        <authorList>
            <person name="Goeker M."/>
        </authorList>
    </citation>
    <scope>NUCLEOTIDE SEQUENCE [LARGE SCALE GENOMIC DNA]</scope>
    <source>
        <strain evidence="2 3">DSM 27165</strain>
    </source>
</reference>
<feature type="transmembrane region" description="Helical" evidence="1">
    <location>
        <begin position="125"/>
        <end position="149"/>
    </location>
</feature>
<evidence type="ECO:0000256" key="1">
    <source>
        <dbReference type="SAM" id="Phobius"/>
    </source>
</evidence>
<dbReference type="Proteomes" id="UP000575898">
    <property type="component" value="Unassembled WGS sequence"/>
</dbReference>
<name>A0A840ML59_9PROT</name>
<dbReference type="PANTHER" id="PTHR33927:SF5">
    <property type="entry name" value="ENZYME, PUTATIVE (AFU_ORTHOLOGUE AFUA_8G01222)-RELATED"/>
    <property type="match status" value="1"/>
</dbReference>
<keyword evidence="1" id="KW-1133">Transmembrane helix</keyword>
<evidence type="ECO:0000313" key="3">
    <source>
        <dbReference type="Proteomes" id="UP000575898"/>
    </source>
</evidence>
<feature type="transmembrane region" description="Helical" evidence="1">
    <location>
        <begin position="198"/>
        <end position="215"/>
    </location>
</feature>
<keyword evidence="3" id="KW-1185">Reference proteome</keyword>